<gene>
    <name evidence="1" type="ORF">HXX02_10120</name>
</gene>
<name>A0ABT1P104_9GAMM</name>
<dbReference type="RefSeq" id="WP_255874843.1">
    <property type="nucleotide sequence ID" value="NZ_JACASI010000029.1"/>
</dbReference>
<keyword evidence="2" id="KW-1185">Reference proteome</keyword>
<reference evidence="1" key="1">
    <citation type="thesis" date="2020" institute="Technische Universitat Dresden" country="Dresden, Germany">
        <title>The Agarolytic System of Microbulbifer elongatus PORT2, Isolated from Batu Karas, Pangandaran West Java Indonesia.</title>
        <authorList>
            <person name="Anggraeni S.R."/>
        </authorList>
    </citation>
    <scope>NUCLEOTIDE SEQUENCE</scope>
    <source>
        <strain evidence="1">PORT2</strain>
    </source>
</reference>
<proteinExistence type="predicted"/>
<accession>A0ABT1P104</accession>
<comment type="caution">
    <text evidence="1">The sequence shown here is derived from an EMBL/GenBank/DDBJ whole genome shotgun (WGS) entry which is preliminary data.</text>
</comment>
<sequence>MGSRKSPSSLFGRKNRSNIQIGSASALSITPNQAIFSDTVALPNKGISAPNPQTNSHVKAKKVKKALNLFITE</sequence>
<dbReference type="Proteomes" id="UP001205566">
    <property type="component" value="Unassembled WGS sequence"/>
</dbReference>
<protein>
    <submittedName>
        <fullName evidence="1">Uncharacterized protein</fullName>
    </submittedName>
</protein>
<organism evidence="1 2">
    <name type="scientific">Microbulbifer elongatus</name>
    <dbReference type="NCBI Taxonomy" id="86173"/>
    <lineage>
        <taxon>Bacteria</taxon>
        <taxon>Pseudomonadati</taxon>
        <taxon>Pseudomonadota</taxon>
        <taxon>Gammaproteobacteria</taxon>
        <taxon>Cellvibrionales</taxon>
        <taxon>Microbulbiferaceae</taxon>
        <taxon>Microbulbifer</taxon>
    </lineage>
</organism>
<evidence type="ECO:0000313" key="2">
    <source>
        <dbReference type="Proteomes" id="UP001205566"/>
    </source>
</evidence>
<dbReference type="EMBL" id="JACASI010000029">
    <property type="protein sequence ID" value="MCQ3829800.1"/>
    <property type="molecule type" value="Genomic_DNA"/>
</dbReference>
<evidence type="ECO:0000313" key="1">
    <source>
        <dbReference type="EMBL" id="MCQ3829800.1"/>
    </source>
</evidence>